<keyword evidence="1" id="KW-0732">Signal</keyword>
<comment type="caution">
    <text evidence="2">The sequence shown here is derived from an EMBL/GenBank/DDBJ whole genome shotgun (WGS) entry which is preliminary data.</text>
</comment>
<dbReference type="InterPro" id="IPR010869">
    <property type="entry name" value="DUF1501"/>
</dbReference>
<feature type="signal peptide" evidence="1">
    <location>
        <begin position="1"/>
        <end position="27"/>
    </location>
</feature>
<dbReference type="PANTHER" id="PTHR43737:SF1">
    <property type="entry name" value="DUF1501 DOMAIN-CONTAINING PROTEIN"/>
    <property type="match status" value="1"/>
</dbReference>
<dbReference type="RefSeq" id="WP_130256919.1">
    <property type="nucleotide sequence ID" value="NZ_PPSX01000085.1"/>
</dbReference>
<accession>A0A4Q7IJ90</accession>
<organism evidence="2 3">
    <name type="scientific">Pseudoalteromonas phenolica</name>
    <dbReference type="NCBI Taxonomy" id="161398"/>
    <lineage>
        <taxon>Bacteria</taxon>
        <taxon>Pseudomonadati</taxon>
        <taxon>Pseudomonadota</taxon>
        <taxon>Gammaproteobacteria</taxon>
        <taxon>Alteromonadales</taxon>
        <taxon>Pseudoalteromonadaceae</taxon>
        <taxon>Pseudoalteromonas</taxon>
    </lineage>
</organism>
<dbReference type="Proteomes" id="UP000291338">
    <property type="component" value="Unassembled WGS sequence"/>
</dbReference>
<evidence type="ECO:0000313" key="3">
    <source>
        <dbReference type="Proteomes" id="UP000291338"/>
    </source>
</evidence>
<protein>
    <recommendedName>
        <fullName evidence="4">Tat pathway signal protein</fullName>
    </recommendedName>
</protein>
<reference evidence="2 3" key="1">
    <citation type="submission" date="2018-01" db="EMBL/GenBank/DDBJ databases">
        <title>Co-occurrence of chitin degradation, pigmentation and bioactivity in marine Pseudoalteromonas.</title>
        <authorList>
            <person name="Paulsen S."/>
            <person name="Gram L."/>
            <person name="Machado H."/>
        </authorList>
    </citation>
    <scope>NUCLEOTIDE SEQUENCE [LARGE SCALE GENOMIC DNA]</scope>
    <source>
        <strain evidence="2 3">S3898</strain>
    </source>
</reference>
<evidence type="ECO:0000313" key="2">
    <source>
        <dbReference type="EMBL" id="RZQ51655.1"/>
    </source>
</evidence>
<proteinExistence type="predicted"/>
<gene>
    <name evidence="2" type="ORF">C1E23_18170</name>
</gene>
<evidence type="ECO:0008006" key="4">
    <source>
        <dbReference type="Google" id="ProtNLM"/>
    </source>
</evidence>
<dbReference type="PANTHER" id="PTHR43737">
    <property type="entry name" value="BLL7424 PROTEIN"/>
    <property type="match status" value="1"/>
</dbReference>
<evidence type="ECO:0000256" key="1">
    <source>
        <dbReference type="SAM" id="SignalP"/>
    </source>
</evidence>
<feature type="chain" id="PRO_5020305609" description="Tat pathway signal protein" evidence="1">
    <location>
        <begin position="28"/>
        <end position="450"/>
    </location>
</feature>
<dbReference type="EMBL" id="PPSX01000085">
    <property type="protein sequence ID" value="RZQ51655.1"/>
    <property type="molecule type" value="Genomic_DNA"/>
</dbReference>
<dbReference type="Pfam" id="PF07394">
    <property type="entry name" value="DUF1501"/>
    <property type="match status" value="1"/>
</dbReference>
<name>A0A4Q7IJ90_9GAMM</name>
<dbReference type="AlphaFoldDB" id="A0A4Q7IJ90"/>
<sequence>MNRRHFLKFSGASMMATSMLQLGQALANTDAQDEDYKALVCVFLYGGMDNHDTLIPYDTDSYNTWASHRSSLLSQYTTKRTIANLNPINTPSRFGTRSFALAPELSGMANLYQQGKLAIVGNVGPLVEPISAEMVKQKTAKLPARLFSHNDQQSTWLSGQTEGAQFGWGGLMSDALVTQGLAEQTPFNAISTDEAPLWLTGENTFPYNVSGGEAATIRALEEFDNNAQLIAHFSAQNHSSNNLLQKDLAKFMNDSYTANEQFNNAVANTEVSLPPFPTTPLAMQLETVSKSIATRTELGTKRQIFIVAMGGFDTHSGQAQSLPNLQSNIDGALVAFNNAMESLNLSNNVTLFTASDFGRTLAINGDGTDHGWGSHHFVMGGAVNGGTIFGDVPVSELDHDFDAGGGRLIPTTSIEQYAASLGQWLGLNDTSLSQVFPNLSQFSEPLSLFK</sequence>